<evidence type="ECO:0000256" key="1">
    <source>
        <dbReference type="SAM" id="MobiDB-lite"/>
    </source>
</evidence>
<dbReference type="PhylomeDB" id="R7QQD3"/>
<keyword evidence="3" id="KW-1185">Reference proteome</keyword>
<reference evidence="3" key="1">
    <citation type="journal article" date="2013" name="Proc. Natl. Acad. Sci. U.S.A.">
        <title>Genome structure and metabolic features in the red seaweed Chondrus crispus shed light on evolution of the Archaeplastida.</title>
        <authorList>
            <person name="Collen J."/>
            <person name="Porcel B."/>
            <person name="Carre W."/>
            <person name="Ball S.G."/>
            <person name="Chaparro C."/>
            <person name="Tonon T."/>
            <person name="Barbeyron T."/>
            <person name="Michel G."/>
            <person name="Noel B."/>
            <person name="Valentin K."/>
            <person name="Elias M."/>
            <person name="Artiguenave F."/>
            <person name="Arun A."/>
            <person name="Aury J.M."/>
            <person name="Barbosa-Neto J.F."/>
            <person name="Bothwell J.H."/>
            <person name="Bouget F.Y."/>
            <person name="Brillet L."/>
            <person name="Cabello-Hurtado F."/>
            <person name="Capella-Gutierrez S."/>
            <person name="Charrier B."/>
            <person name="Cladiere L."/>
            <person name="Cock J.M."/>
            <person name="Coelho S.M."/>
            <person name="Colleoni C."/>
            <person name="Czjzek M."/>
            <person name="Da Silva C."/>
            <person name="Delage L."/>
            <person name="Denoeud F."/>
            <person name="Deschamps P."/>
            <person name="Dittami S.M."/>
            <person name="Gabaldon T."/>
            <person name="Gachon C.M."/>
            <person name="Groisillier A."/>
            <person name="Herve C."/>
            <person name="Jabbari K."/>
            <person name="Katinka M."/>
            <person name="Kloareg B."/>
            <person name="Kowalczyk N."/>
            <person name="Labadie K."/>
            <person name="Leblanc C."/>
            <person name="Lopez P.J."/>
            <person name="McLachlan D.H."/>
            <person name="Meslet-Cladiere L."/>
            <person name="Moustafa A."/>
            <person name="Nehr Z."/>
            <person name="Nyvall Collen P."/>
            <person name="Panaud O."/>
            <person name="Partensky F."/>
            <person name="Poulain J."/>
            <person name="Rensing S.A."/>
            <person name="Rousvoal S."/>
            <person name="Samson G."/>
            <person name="Symeonidi A."/>
            <person name="Weissenbach J."/>
            <person name="Zambounis A."/>
            <person name="Wincker P."/>
            <person name="Boyen C."/>
        </authorList>
    </citation>
    <scope>NUCLEOTIDE SEQUENCE [LARGE SCALE GENOMIC DNA]</scope>
    <source>
        <strain evidence="3">cv. Stackhouse</strain>
    </source>
</reference>
<accession>R7QQD3</accession>
<evidence type="ECO:0000313" key="3">
    <source>
        <dbReference type="Proteomes" id="UP000012073"/>
    </source>
</evidence>
<dbReference type="EMBL" id="HG002094">
    <property type="protein sequence ID" value="CDF39958.1"/>
    <property type="molecule type" value="Genomic_DNA"/>
</dbReference>
<feature type="compositionally biased region" description="Low complexity" evidence="1">
    <location>
        <begin position="552"/>
        <end position="569"/>
    </location>
</feature>
<dbReference type="InterPro" id="IPR011989">
    <property type="entry name" value="ARM-like"/>
</dbReference>
<dbReference type="Gene3D" id="1.25.10.10">
    <property type="entry name" value="Leucine-rich Repeat Variant"/>
    <property type="match status" value="1"/>
</dbReference>
<dbReference type="STRING" id="2769.R7QQD3"/>
<dbReference type="InterPro" id="IPR016024">
    <property type="entry name" value="ARM-type_fold"/>
</dbReference>
<proteinExistence type="predicted"/>
<dbReference type="SUPFAM" id="SSF48371">
    <property type="entry name" value="ARM repeat"/>
    <property type="match status" value="1"/>
</dbReference>
<dbReference type="RefSeq" id="XP_005710252.1">
    <property type="nucleotide sequence ID" value="XM_005710195.1"/>
</dbReference>
<evidence type="ECO:0008006" key="4">
    <source>
        <dbReference type="Google" id="ProtNLM"/>
    </source>
</evidence>
<dbReference type="PANTHER" id="PTHR21467:SF0">
    <property type="entry name" value="SERINE_THREONINE-PROTEIN PHOSPHATASE 4 REGULATORY SUBUNIT 4"/>
    <property type="match status" value="1"/>
</dbReference>
<dbReference type="GeneID" id="17317964"/>
<organism evidence="2 3">
    <name type="scientific">Chondrus crispus</name>
    <name type="common">Carrageen Irish moss</name>
    <name type="synonym">Polymorpha crispa</name>
    <dbReference type="NCBI Taxonomy" id="2769"/>
    <lineage>
        <taxon>Eukaryota</taxon>
        <taxon>Rhodophyta</taxon>
        <taxon>Florideophyceae</taxon>
        <taxon>Rhodymeniophycidae</taxon>
        <taxon>Gigartinales</taxon>
        <taxon>Gigartinaceae</taxon>
        <taxon>Chondrus</taxon>
    </lineage>
</organism>
<dbReference type="Gramene" id="CDF39958">
    <property type="protein sequence ID" value="CDF39958"/>
    <property type="gene ID" value="CHC_T00006915001"/>
</dbReference>
<feature type="region of interest" description="Disordered" evidence="1">
    <location>
        <begin position="444"/>
        <end position="628"/>
    </location>
</feature>
<dbReference type="KEGG" id="ccp:CHC_T00006915001"/>
<protein>
    <recommendedName>
        <fullName evidence="4">Serine/threonine-protein phosphatase 4 regulatory subunit 4</fullName>
    </recommendedName>
</protein>
<sequence>MNVSIVETELWPCLVRLLNDNDARIHAASLRTVSYIAAAHRGKSGKSTLFKDLVPSVFSRECKRIRSDAALDQRNVDDDKGLVLEISSEIFGELLYSSHEHFLDDAGRREAYKAFMAMATSNGPVVRKYCAYNIPAVSLCLSGKYAIELSALVEFLARDSDDETRWMLAAGIHQTVKLLARNTTMTKLFEAVHSLLKDSTSIVRLKTIEHFQELIAELSKHSGYSSAQKLTPLFENLHLLADGNWRTQELLAKQLTLAVPLVPPPSLKMDVLPLLYRMTEEGSYLVRKAAMAAVATCIRYIPDITTRDTVMEEFRQDWGRASVFWMRVAFIDAAVVAVGIYSRCLFRDTFGLEVLRLSNDLVANVRLRIAFLLPRIASACILMEGFHLALENLKKDEDPDVRNALVNVDCEIRQAMERRNAIFEEDMKLEEEEQELHSQHLQRQLSFQRKKNAEKRRPSVFLGKAAKGIQASTSRALERDLDESGEDTQRPGQPGRSFKKSESSPRGMKMCDSRSPSSRPSEATVKSEKKKNRLTPRKIGPASSFESGAGFSLRPPRSPRSSNENYSSNEKAGQKKSKATSPKKLGASIYGEGGGRIGSRSFKGLVPLLSPRASSLPNRKSKSRTSTS</sequence>
<dbReference type="InterPro" id="IPR039918">
    <property type="entry name" value="PPP4R4"/>
</dbReference>
<name>R7QQD3_CHOCR</name>
<dbReference type="PANTHER" id="PTHR21467">
    <property type="entry name" value="PROTEIN PHOSPHATASE 4 REGULATORY SUBUNIT 4 PPP4R4"/>
    <property type="match status" value="1"/>
</dbReference>
<dbReference type="OrthoDB" id="340346at2759"/>
<evidence type="ECO:0000313" key="2">
    <source>
        <dbReference type="EMBL" id="CDF39958.1"/>
    </source>
</evidence>
<dbReference type="Proteomes" id="UP000012073">
    <property type="component" value="Unassembled WGS sequence"/>
</dbReference>
<feature type="compositionally biased region" description="Basic residues" evidence="1">
    <location>
        <begin position="619"/>
        <end position="628"/>
    </location>
</feature>
<dbReference type="AlphaFoldDB" id="R7QQD3"/>
<gene>
    <name evidence="2" type="ORF">CHC_T00006915001</name>
</gene>